<protein>
    <submittedName>
        <fullName evidence="1">Uncharacterized protein</fullName>
    </submittedName>
</protein>
<reference evidence="1" key="1">
    <citation type="submission" date="2023-07" db="EMBL/GenBank/DDBJ databases">
        <title>draft genome sequence of fig (Ficus carica).</title>
        <authorList>
            <person name="Takahashi T."/>
            <person name="Nishimura K."/>
        </authorList>
    </citation>
    <scope>NUCLEOTIDE SEQUENCE</scope>
</reference>
<evidence type="ECO:0000313" key="1">
    <source>
        <dbReference type="EMBL" id="GMN66248.1"/>
    </source>
</evidence>
<evidence type="ECO:0000313" key="3">
    <source>
        <dbReference type="EMBL" id="GMN66272.1"/>
    </source>
</evidence>
<evidence type="ECO:0000313" key="5">
    <source>
        <dbReference type="Proteomes" id="UP001187192"/>
    </source>
</evidence>
<dbReference type="Proteomes" id="UP001187192">
    <property type="component" value="Unassembled WGS sequence"/>
</dbReference>
<dbReference type="EMBL" id="BTGU01000305">
    <property type="protein sequence ID" value="GMN66255.1"/>
    <property type="molecule type" value="Genomic_DNA"/>
</dbReference>
<dbReference type="EMBL" id="BTGU01000304">
    <property type="protein sequence ID" value="GMN66248.1"/>
    <property type="molecule type" value="Genomic_DNA"/>
</dbReference>
<organism evidence="1 5">
    <name type="scientific">Ficus carica</name>
    <name type="common">Common fig</name>
    <dbReference type="NCBI Taxonomy" id="3494"/>
    <lineage>
        <taxon>Eukaryota</taxon>
        <taxon>Viridiplantae</taxon>
        <taxon>Streptophyta</taxon>
        <taxon>Embryophyta</taxon>
        <taxon>Tracheophyta</taxon>
        <taxon>Spermatophyta</taxon>
        <taxon>Magnoliopsida</taxon>
        <taxon>eudicotyledons</taxon>
        <taxon>Gunneridae</taxon>
        <taxon>Pentapetalae</taxon>
        <taxon>rosids</taxon>
        <taxon>fabids</taxon>
        <taxon>Rosales</taxon>
        <taxon>Moraceae</taxon>
        <taxon>Ficeae</taxon>
        <taxon>Ficus</taxon>
    </lineage>
</organism>
<evidence type="ECO:0000313" key="4">
    <source>
        <dbReference type="EMBL" id="GMN66279.1"/>
    </source>
</evidence>
<sequence length="58" mass="6264">MNGGRVTFHCLVLEGGDGEGKERWWEIFPSGPIVLHPSIDGSDASSALCLKLKKTILP</sequence>
<gene>
    <name evidence="1" type="ORF">TIFTF001_035318</name>
    <name evidence="2" type="ORF">TIFTF001_035323</name>
    <name evidence="3" type="ORF">TIFTF001_035342</name>
    <name evidence="4" type="ORF">TIFTF001_035347</name>
</gene>
<comment type="caution">
    <text evidence="1">The sequence shown here is derived from an EMBL/GenBank/DDBJ whole genome shotgun (WGS) entry which is preliminary data.</text>
</comment>
<keyword evidence="5" id="KW-1185">Reference proteome</keyword>
<dbReference type="AlphaFoldDB" id="A0AA88E229"/>
<evidence type="ECO:0000313" key="2">
    <source>
        <dbReference type="EMBL" id="GMN66255.1"/>
    </source>
</evidence>
<proteinExistence type="predicted"/>
<dbReference type="EMBL" id="BTGU01000306">
    <property type="protein sequence ID" value="GMN66272.1"/>
    <property type="molecule type" value="Genomic_DNA"/>
</dbReference>
<name>A0AA88E229_FICCA</name>
<accession>A0AA88E229</accession>
<dbReference type="EMBL" id="BTGU01000307">
    <property type="protein sequence ID" value="GMN66279.1"/>
    <property type="molecule type" value="Genomic_DNA"/>
</dbReference>